<feature type="site" description="Contributes to redox potential value" evidence="2">
    <location>
        <position position="35"/>
    </location>
</feature>
<feature type="domain" description="Thioredoxin" evidence="4">
    <location>
        <begin position="1"/>
        <end position="126"/>
    </location>
</feature>
<protein>
    <submittedName>
        <fullName evidence="5">Thioredoxin-like protein</fullName>
    </submittedName>
</protein>
<dbReference type="Gene3D" id="3.40.30.10">
    <property type="entry name" value="Glutaredoxin"/>
    <property type="match status" value="1"/>
</dbReference>
<dbReference type="EMBL" id="ML170184">
    <property type="protein sequence ID" value="TDL20918.1"/>
    <property type="molecule type" value="Genomic_DNA"/>
</dbReference>
<sequence length="141" mass="15860">MAESKAKAVTTLEEFNKIINQDKYTVFDFWATWCAPCRLISPTFEALAKSVAEADESKIEFYKVDTDAAIDIAGQGMGEDEDEKKVDGFPVTIMPTFLMFKNGKVVNEFKGAYRDKLMAMITSVVKIDEERLKGNLQNAKK</sequence>
<dbReference type="STRING" id="50990.A0A4Y7Q110"/>
<dbReference type="InterPro" id="IPR005746">
    <property type="entry name" value="Thioredoxin"/>
</dbReference>
<evidence type="ECO:0000256" key="3">
    <source>
        <dbReference type="PIRSR" id="PIRSR000077-4"/>
    </source>
</evidence>
<organism evidence="5 6">
    <name type="scientific">Rickenella mellea</name>
    <dbReference type="NCBI Taxonomy" id="50990"/>
    <lineage>
        <taxon>Eukaryota</taxon>
        <taxon>Fungi</taxon>
        <taxon>Dikarya</taxon>
        <taxon>Basidiomycota</taxon>
        <taxon>Agaricomycotina</taxon>
        <taxon>Agaricomycetes</taxon>
        <taxon>Hymenochaetales</taxon>
        <taxon>Rickenellaceae</taxon>
        <taxon>Rickenella</taxon>
    </lineage>
</organism>
<keyword evidence="1 3" id="KW-1015">Disulfide bond</keyword>
<feature type="active site" description="Nucleophile" evidence="2">
    <location>
        <position position="34"/>
    </location>
</feature>
<feature type="disulfide bond" description="Redox-active" evidence="3">
    <location>
        <begin position="34"/>
        <end position="37"/>
    </location>
</feature>
<gene>
    <name evidence="5" type="ORF">BD410DRAFT_840888</name>
</gene>
<dbReference type="OrthoDB" id="2121326at2759"/>
<dbReference type="SUPFAM" id="SSF52833">
    <property type="entry name" value="Thioredoxin-like"/>
    <property type="match status" value="1"/>
</dbReference>
<evidence type="ECO:0000313" key="6">
    <source>
        <dbReference type="Proteomes" id="UP000294933"/>
    </source>
</evidence>
<accession>A0A4Y7Q110</accession>
<evidence type="ECO:0000313" key="5">
    <source>
        <dbReference type="EMBL" id="TDL20918.1"/>
    </source>
</evidence>
<dbReference type="GO" id="GO:0015035">
    <property type="term" value="F:protein-disulfide reductase activity"/>
    <property type="evidence" value="ECO:0007669"/>
    <property type="project" value="InterPro"/>
</dbReference>
<evidence type="ECO:0000256" key="1">
    <source>
        <dbReference type="ARBA" id="ARBA00023157"/>
    </source>
</evidence>
<dbReference type="Proteomes" id="UP000294933">
    <property type="component" value="Unassembled WGS sequence"/>
</dbReference>
<dbReference type="PRINTS" id="PR00421">
    <property type="entry name" value="THIOREDOXIN"/>
</dbReference>
<name>A0A4Y7Q110_9AGAM</name>
<dbReference type="PIRSF" id="PIRSF000077">
    <property type="entry name" value="Thioredoxin"/>
    <property type="match status" value="1"/>
</dbReference>
<keyword evidence="6" id="KW-1185">Reference proteome</keyword>
<dbReference type="AlphaFoldDB" id="A0A4Y7Q110"/>
<reference evidence="5 6" key="1">
    <citation type="submission" date="2018-06" db="EMBL/GenBank/DDBJ databases">
        <title>A transcriptomic atlas of mushroom development highlights an independent origin of complex multicellularity.</title>
        <authorList>
            <consortium name="DOE Joint Genome Institute"/>
            <person name="Krizsan K."/>
            <person name="Almasi E."/>
            <person name="Merenyi Z."/>
            <person name="Sahu N."/>
            <person name="Viragh M."/>
            <person name="Koszo T."/>
            <person name="Mondo S."/>
            <person name="Kiss B."/>
            <person name="Balint B."/>
            <person name="Kues U."/>
            <person name="Barry K."/>
            <person name="Hegedus J.C."/>
            <person name="Henrissat B."/>
            <person name="Johnson J."/>
            <person name="Lipzen A."/>
            <person name="Ohm R."/>
            <person name="Nagy I."/>
            <person name="Pangilinan J."/>
            <person name="Yan J."/>
            <person name="Xiong Y."/>
            <person name="Grigoriev I.V."/>
            <person name="Hibbett D.S."/>
            <person name="Nagy L.G."/>
        </authorList>
    </citation>
    <scope>NUCLEOTIDE SEQUENCE [LARGE SCALE GENOMIC DNA]</scope>
    <source>
        <strain evidence="5 6">SZMC22713</strain>
    </source>
</reference>
<dbReference type="Pfam" id="PF00085">
    <property type="entry name" value="Thioredoxin"/>
    <property type="match status" value="1"/>
</dbReference>
<feature type="site" description="Contributes to redox potential value" evidence="2">
    <location>
        <position position="36"/>
    </location>
</feature>
<keyword evidence="3" id="KW-0676">Redox-active center</keyword>
<proteinExistence type="predicted"/>
<dbReference type="PANTHER" id="PTHR46115">
    <property type="entry name" value="THIOREDOXIN-LIKE PROTEIN 1"/>
    <property type="match status" value="1"/>
</dbReference>
<feature type="site" description="Deprotonates C-terminal active site Cys" evidence="2">
    <location>
        <position position="28"/>
    </location>
</feature>
<dbReference type="VEuPathDB" id="FungiDB:BD410DRAFT_840888"/>
<dbReference type="CDD" id="cd02947">
    <property type="entry name" value="TRX_family"/>
    <property type="match status" value="1"/>
</dbReference>
<evidence type="ECO:0000256" key="2">
    <source>
        <dbReference type="PIRSR" id="PIRSR000077-1"/>
    </source>
</evidence>
<dbReference type="PROSITE" id="PS51352">
    <property type="entry name" value="THIOREDOXIN_2"/>
    <property type="match status" value="1"/>
</dbReference>
<dbReference type="InterPro" id="IPR013766">
    <property type="entry name" value="Thioredoxin_domain"/>
</dbReference>
<feature type="active site" description="Nucleophile" evidence="2">
    <location>
        <position position="37"/>
    </location>
</feature>
<dbReference type="InterPro" id="IPR036249">
    <property type="entry name" value="Thioredoxin-like_sf"/>
</dbReference>
<evidence type="ECO:0000259" key="4">
    <source>
        <dbReference type="PROSITE" id="PS51352"/>
    </source>
</evidence>